<name>A0AB38BHR7_9LACT</name>
<evidence type="ECO:0000313" key="3">
    <source>
        <dbReference type="EMBL" id="SFH77485.1"/>
    </source>
</evidence>
<dbReference type="InterPro" id="IPR041657">
    <property type="entry name" value="HTH_17"/>
</dbReference>
<evidence type="ECO:0000313" key="5">
    <source>
        <dbReference type="Proteomes" id="UP000199686"/>
    </source>
</evidence>
<sequence>MVEKVKAELKIPIPESFNDDLREMLRAAAREVIQETVKQEIKLKDWLSVQEVQELFDLSPNTVSAWFRSGLPVSVVGQKRYVSKKNLDEFLANHQK</sequence>
<gene>
    <name evidence="3" type="ORF">SAMN04488507_101438</name>
    <name evidence="2" type="ORF">TFLO_1028</name>
</gene>
<keyword evidence="4" id="KW-1185">Reference proteome</keyword>
<dbReference type="Proteomes" id="UP000199686">
    <property type="component" value="Unassembled WGS sequence"/>
</dbReference>
<protein>
    <submittedName>
        <fullName evidence="3">Helix-turn-helix domain-containing protein</fullName>
    </submittedName>
</protein>
<dbReference type="Pfam" id="PF12728">
    <property type="entry name" value="HTH_17"/>
    <property type="match status" value="1"/>
</dbReference>
<proteinExistence type="predicted"/>
<comment type="caution">
    <text evidence="3">The sequence shown here is derived from an EMBL/GenBank/DDBJ whole genome shotgun (WGS) entry which is preliminary data.</text>
</comment>
<evidence type="ECO:0000259" key="1">
    <source>
        <dbReference type="Pfam" id="PF12728"/>
    </source>
</evidence>
<evidence type="ECO:0000313" key="4">
    <source>
        <dbReference type="Proteomes" id="UP000195947"/>
    </source>
</evidence>
<dbReference type="SUPFAM" id="SSF46955">
    <property type="entry name" value="Putative DNA-binding domain"/>
    <property type="match status" value="1"/>
</dbReference>
<dbReference type="EMBL" id="FJMZ01000007">
    <property type="protein sequence ID" value="CZQ88593.1"/>
    <property type="molecule type" value="Genomic_DNA"/>
</dbReference>
<feature type="domain" description="Helix-turn-helix" evidence="1">
    <location>
        <begin position="46"/>
        <end position="94"/>
    </location>
</feature>
<evidence type="ECO:0000313" key="2">
    <source>
        <dbReference type="EMBL" id="CZQ88593.1"/>
    </source>
</evidence>
<dbReference type="AlphaFoldDB" id="A0AB38BHR7"/>
<reference evidence="3 5" key="2">
    <citation type="submission" date="2016-10" db="EMBL/GenBank/DDBJ databases">
        <authorList>
            <person name="Varghese N."/>
            <person name="Submissions S."/>
        </authorList>
    </citation>
    <scope>NUCLEOTIDE SEQUENCE [LARGE SCALE GENOMIC DNA]</scope>
    <source>
        <strain evidence="3 5">DSM 2094</strain>
    </source>
</reference>
<dbReference type="InterPro" id="IPR009061">
    <property type="entry name" value="DNA-bd_dom_put_sf"/>
</dbReference>
<dbReference type="EMBL" id="FOQC01000014">
    <property type="protein sequence ID" value="SFH77485.1"/>
    <property type="molecule type" value="Genomic_DNA"/>
</dbReference>
<dbReference type="RefSeq" id="WP_086988584.1">
    <property type="nucleotide sequence ID" value="NZ_FJMZ01000007.1"/>
</dbReference>
<reference evidence="2 4" key="1">
    <citation type="submission" date="2016-02" db="EMBL/GenBank/DDBJ databases">
        <authorList>
            <person name="Strepis N."/>
        </authorList>
    </citation>
    <scope>NUCLEOTIDE SEQUENCE [LARGE SCALE GENOMIC DNA]</scope>
    <source>
        <strain evidence="2">Trichococcus flocculiformis</strain>
    </source>
</reference>
<organism evidence="3 5">
    <name type="scientific">Trichococcus flocculiformis</name>
    <dbReference type="NCBI Taxonomy" id="82803"/>
    <lineage>
        <taxon>Bacteria</taxon>
        <taxon>Bacillati</taxon>
        <taxon>Bacillota</taxon>
        <taxon>Bacilli</taxon>
        <taxon>Lactobacillales</taxon>
        <taxon>Carnobacteriaceae</taxon>
        <taxon>Trichococcus</taxon>
    </lineage>
</organism>
<dbReference type="Proteomes" id="UP000195947">
    <property type="component" value="Unassembled WGS sequence"/>
</dbReference>
<accession>A0AB38BHR7</accession>